<evidence type="ECO:0000313" key="2">
    <source>
        <dbReference type="EMBL" id="SZE99966.1"/>
    </source>
</evidence>
<sequence>MVSMRPWLSVMEDNASDHVAARTMEDMSQRLIHVIFWPANPPDINPIEAVWDRMKDCIQRHHPSLSGIKQRAQGSLCKMVKKARDSVSREDLVRLIESMPARCQAVIYVDGNQPDLKACKNPSHMFRSKVKLRRWGSNL</sequence>
<dbReference type="VEuPathDB" id="FungiDB:BLGHR1_10687"/>
<protein>
    <recommendedName>
        <fullName evidence="1">Tc1-like transposase DDE domain-containing protein</fullName>
    </recommendedName>
</protein>
<proteinExistence type="predicted"/>
<dbReference type="AlphaFoldDB" id="A0A383UJF2"/>
<dbReference type="Pfam" id="PF13358">
    <property type="entry name" value="DDE_3"/>
    <property type="match status" value="1"/>
</dbReference>
<feature type="domain" description="Tc1-like transposase DDE" evidence="1">
    <location>
        <begin position="10"/>
        <end position="62"/>
    </location>
</feature>
<dbReference type="Proteomes" id="UP000275772">
    <property type="component" value="Unassembled WGS sequence"/>
</dbReference>
<evidence type="ECO:0000313" key="3">
    <source>
        <dbReference type="Proteomes" id="UP000275772"/>
    </source>
</evidence>
<evidence type="ECO:0000259" key="1">
    <source>
        <dbReference type="Pfam" id="PF13358"/>
    </source>
</evidence>
<gene>
    <name evidence="2" type="ORF">BLGHR1_10687</name>
</gene>
<dbReference type="InterPro" id="IPR038717">
    <property type="entry name" value="Tc1-like_DDE_dom"/>
</dbReference>
<dbReference type="Gene3D" id="3.30.420.10">
    <property type="entry name" value="Ribonuclease H-like superfamily/Ribonuclease H"/>
    <property type="match status" value="1"/>
</dbReference>
<dbReference type="GO" id="GO:0003676">
    <property type="term" value="F:nucleic acid binding"/>
    <property type="evidence" value="ECO:0007669"/>
    <property type="project" value="InterPro"/>
</dbReference>
<accession>A0A383UJF2</accession>
<organism evidence="2 3">
    <name type="scientific">Blumeria hordei</name>
    <name type="common">Barley powdery mildew</name>
    <name type="synonym">Blumeria graminis f. sp. hordei</name>
    <dbReference type="NCBI Taxonomy" id="2867405"/>
    <lineage>
        <taxon>Eukaryota</taxon>
        <taxon>Fungi</taxon>
        <taxon>Dikarya</taxon>
        <taxon>Ascomycota</taxon>
        <taxon>Pezizomycotina</taxon>
        <taxon>Leotiomycetes</taxon>
        <taxon>Erysiphales</taxon>
        <taxon>Erysiphaceae</taxon>
        <taxon>Blumeria</taxon>
    </lineage>
</organism>
<dbReference type="EMBL" id="UNSH01000006">
    <property type="protein sequence ID" value="SZE99966.1"/>
    <property type="molecule type" value="Genomic_DNA"/>
</dbReference>
<reference evidence="2 3" key="1">
    <citation type="submission" date="2017-11" db="EMBL/GenBank/DDBJ databases">
        <authorList>
            <person name="Kracher B."/>
        </authorList>
    </citation>
    <scope>NUCLEOTIDE SEQUENCE [LARGE SCALE GENOMIC DNA]</scope>
    <source>
        <strain evidence="2 3">RACE1</strain>
    </source>
</reference>
<dbReference type="InterPro" id="IPR036397">
    <property type="entry name" value="RNaseH_sf"/>
</dbReference>
<name>A0A383UJF2_BLUHO</name>